<keyword evidence="1" id="KW-0472">Membrane</keyword>
<dbReference type="Pfam" id="PF06549">
    <property type="entry name" value="DUF1118"/>
    <property type="match status" value="1"/>
</dbReference>
<evidence type="ECO:0000313" key="3">
    <source>
        <dbReference type="Proteomes" id="UP000660262"/>
    </source>
</evidence>
<proteinExistence type="predicted"/>
<comment type="caution">
    <text evidence="2">The sequence shown here is derived from an EMBL/GenBank/DDBJ whole genome shotgun (WGS) entry which is preliminary data.</text>
</comment>
<keyword evidence="3" id="KW-1185">Reference proteome</keyword>
<evidence type="ECO:0000313" key="2">
    <source>
        <dbReference type="EMBL" id="GHP09541.1"/>
    </source>
</evidence>
<dbReference type="EMBL" id="BNJQ01000025">
    <property type="protein sequence ID" value="GHP09541.1"/>
    <property type="molecule type" value="Genomic_DNA"/>
</dbReference>
<evidence type="ECO:0000256" key="1">
    <source>
        <dbReference type="SAM" id="Phobius"/>
    </source>
</evidence>
<dbReference type="OrthoDB" id="201162at2759"/>
<keyword evidence="1" id="KW-0812">Transmembrane</keyword>
<keyword evidence="1" id="KW-1133">Transmembrane helix</keyword>
<accession>A0A830HVS2</accession>
<organism evidence="2 3">
    <name type="scientific">Pycnococcus provasolii</name>
    <dbReference type="NCBI Taxonomy" id="41880"/>
    <lineage>
        <taxon>Eukaryota</taxon>
        <taxon>Viridiplantae</taxon>
        <taxon>Chlorophyta</taxon>
        <taxon>Pseudoscourfieldiophyceae</taxon>
        <taxon>Pseudoscourfieldiales</taxon>
        <taxon>Pycnococcaceae</taxon>
        <taxon>Pycnococcus</taxon>
    </lineage>
</organism>
<dbReference type="InterPro" id="IPR009500">
    <property type="entry name" value="DUF1118"/>
</dbReference>
<reference evidence="2" key="1">
    <citation type="submission" date="2020-10" db="EMBL/GenBank/DDBJ databases">
        <title>Unveiling of a novel bifunctional photoreceptor, Dualchrome1, isolated from a cosmopolitan green alga.</title>
        <authorList>
            <person name="Suzuki S."/>
            <person name="Kawachi M."/>
        </authorList>
    </citation>
    <scope>NUCLEOTIDE SEQUENCE</scope>
    <source>
        <strain evidence="2">NIES 2893</strain>
    </source>
</reference>
<dbReference type="AlphaFoldDB" id="A0A830HVS2"/>
<gene>
    <name evidence="2" type="ORF">PPROV_000827600</name>
</gene>
<sequence>MAPAMRMLSTRAMAKEVTVIGFKDKGFRTKQSSTTKRAQLLSRVEELRLLTKAEQAGLLTLAENFGLSLGKIEKLGLLSKAEDLGLIAAASDPGTPGALSAAGLALLALGPAAVYLLPDDSATLVAVQVAVAALCAGGGAAALGASALLGDLQSKKA</sequence>
<feature type="transmembrane region" description="Helical" evidence="1">
    <location>
        <begin position="124"/>
        <end position="149"/>
    </location>
</feature>
<dbReference type="Proteomes" id="UP000660262">
    <property type="component" value="Unassembled WGS sequence"/>
</dbReference>
<name>A0A830HVS2_9CHLO</name>
<protein>
    <submittedName>
        <fullName evidence="2">Uncharacterized protein</fullName>
    </submittedName>
</protein>
<feature type="transmembrane region" description="Helical" evidence="1">
    <location>
        <begin position="98"/>
        <end position="118"/>
    </location>
</feature>